<dbReference type="SUPFAM" id="SSF63829">
    <property type="entry name" value="Calcium-dependent phosphotriesterase"/>
    <property type="match status" value="1"/>
</dbReference>
<protein>
    <submittedName>
        <fullName evidence="3">Uncharacterized protein</fullName>
    </submittedName>
</protein>
<keyword evidence="4" id="KW-1185">Reference proteome</keyword>
<evidence type="ECO:0000313" key="4">
    <source>
        <dbReference type="Proteomes" id="UP001158067"/>
    </source>
</evidence>
<evidence type="ECO:0000313" key="3">
    <source>
        <dbReference type="EMBL" id="SMP57032.1"/>
    </source>
</evidence>
<evidence type="ECO:0000256" key="1">
    <source>
        <dbReference type="SAM" id="MobiDB-lite"/>
    </source>
</evidence>
<evidence type="ECO:0000256" key="2">
    <source>
        <dbReference type="SAM" id="SignalP"/>
    </source>
</evidence>
<comment type="caution">
    <text evidence="3">The sequence shown here is derived from an EMBL/GenBank/DDBJ whole genome shotgun (WGS) entry which is preliminary data.</text>
</comment>
<feature type="compositionally biased region" description="Pro residues" evidence="1">
    <location>
        <begin position="72"/>
        <end position="81"/>
    </location>
</feature>
<proteinExistence type="predicted"/>
<organism evidence="3 4">
    <name type="scientific">Neorhodopirellula lusitana</name>
    <dbReference type="NCBI Taxonomy" id="445327"/>
    <lineage>
        <taxon>Bacteria</taxon>
        <taxon>Pseudomonadati</taxon>
        <taxon>Planctomycetota</taxon>
        <taxon>Planctomycetia</taxon>
        <taxon>Pirellulales</taxon>
        <taxon>Pirellulaceae</taxon>
        <taxon>Neorhodopirellula</taxon>
    </lineage>
</organism>
<gene>
    <name evidence="3" type="ORF">SAMN06265222_105250</name>
</gene>
<reference evidence="3 4" key="1">
    <citation type="submission" date="2017-05" db="EMBL/GenBank/DDBJ databases">
        <authorList>
            <person name="Varghese N."/>
            <person name="Submissions S."/>
        </authorList>
    </citation>
    <scope>NUCLEOTIDE SEQUENCE [LARGE SCALE GENOMIC DNA]</scope>
    <source>
        <strain evidence="3 4">DSM 25457</strain>
    </source>
</reference>
<name>A0ABY1Q697_9BACT</name>
<dbReference type="EMBL" id="FXUG01000005">
    <property type="protein sequence ID" value="SMP57032.1"/>
    <property type="molecule type" value="Genomic_DNA"/>
</dbReference>
<feature type="chain" id="PRO_5046603152" evidence="2">
    <location>
        <begin position="27"/>
        <end position="1007"/>
    </location>
</feature>
<feature type="compositionally biased region" description="Polar residues" evidence="1">
    <location>
        <begin position="52"/>
        <end position="62"/>
    </location>
</feature>
<keyword evidence="2" id="KW-0732">Signal</keyword>
<dbReference type="Proteomes" id="UP001158067">
    <property type="component" value="Unassembled WGS sequence"/>
</dbReference>
<feature type="signal peptide" evidence="2">
    <location>
        <begin position="1"/>
        <end position="26"/>
    </location>
</feature>
<sequence length="1007" mass="111644">MSYRNTSLALLVLLTHGLGTATNTSADDVTGKWQLNTHRKQLEAPHRVAKQLVSTTVKPPNRSTDKGAKPTPKIPESPPAKPRNDIHISGIYPHLTAYGVYSQNGAHYKTGHNECGIGAIVPWADQLWMVNYAPHQHSSEHKLYSIDKNFNELTVHPESVGGTPAGRMIHEESKQLLIAHYLIDESGKIRVISPKDMPMRVTAIARHLTDPANRVYYIDMEGSIWEANVHTLAVKRLFKKPVPGWHGKGGYTSQGRLVVTNNGELQHGNYDDLVVGGKAKHEEERGVLAEYDGKNWKIIERRQFTDVTGPKGITGGSDGDDPLWTMGWDRRSVRLKVLDQGKWSTYLLPKAALCNDAFHGWYTEWPRIREITDGRWMMDMHGMFFDFPKTFSSTNTAGLKPIGSHLRYIPDFCAWNDKLVLASDETSIQGNPLAGQPQTNLWIGDAKEIKDWGPASGYGGPWVGDEVTANTPSDPFLVAGFDRRVIHLAVGQKVSDAAKSMRVTGQMPMEHLSEKLTGLPLITIERGNWRKPAQGFSFDVDRPVTVYLAVDGRGNQPPGPGWKQTDLSLSWQHGEVDDVVYARDFAAGTIVIPPNENQHKPGSYGLPHAAFVDGNGDHLQIDALKSVVVTQTPPKLANSLDAPTPVTFTLQIDANGTGQWQDYRDIEVPADGYVSYSFPSDFNANWLRLMTSRDCVATAVVHQTTSTFADPKNGEMLFAGLADVAADNALGSRTYPAQRNRDLRVIADGDRFFNFGKATFEYQADEVDESLQKRLEVKPEFTVDKASVVLMHNGRKLRLPKGNAAFDKPFASGWPRDSREVESERHLANFHGTFYEVPLLLNGKPPAFELMRPVASHNKQISDYCTWNGLLVLSGVRKNAEADDHVFINPAKDVGLWLGGIDDLWKFGKPVGIGGPWKNTPVTADEPSDPYLMTGYDSKTLTLSSDVATVFTIEVDFDHQTGFHAYKEVVVEGGTSLTFQFPDAFSAHWVRLRSSKSGTATAQFVYR</sequence>
<accession>A0ABY1Q697</accession>
<dbReference type="RefSeq" id="WP_283432709.1">
    <property type="nucleotide sequence ID" value="NZ_FXUG01000005.1"/>
</dbReference>
<feature type="region of interest" description="Disordered" evidence="1">
    <location>
        <begin position="51"/>
        <end position="86"/>
    </location>
</feature>